<name>A0A7R9GV12_TIMPO</name>
<gene>
    <name evidence="2" type="ORF">TPSB3V08_LOCUS1747</name>
</gene>
<sequence length="62" mass="6853">MTRDGMAPQYQLYQGTAPGRPACRKSRWDVTPEDLLASSPSKINKRRGHQTSPPTVKGKGKN</sequence>
<dbReference type="EMBL" id="OD000632">
    <property type="protein sequence ID" value="CAD7398528.1"/>
    <property type="molecule type" value="Genomic_DNA"/>
</dbReference>
<accession>A0A7R9GV12</accession>
<protein>
    <submittedName>
        <fullName evidence="2">Uncharacterized protein</fullName>
    </submittedName>
</protein>
<organism evidence="2">
    <name type="scientific">Timema poppense</name>
    <name type="common">Walking stick</name>
    <dbReference type="NCBI Taxonomy" id="170557"/>
    <lineage>
        <taxon>Eukaryota</taxon>
        <taxon>Metazoa</taxon>
        <taxon>Ecdysozoa</taxon>
        <taxon>Arthropoda</taxon>
        <taxon>Hexapoda</taxon>
        <taxon>Insecta</taxon>
        <taxon>Pterygota</taxon>
        <taxon>Neoptera</taxon>
        <taxon>Polyneoptera</taxon>
        <taxon>Phasmatodea</taxon>
        <taxon>Timematodea</taxon>
        <taxon>Timematoidea</taxon>
        <taxon>Timematidae</taxon>
        <taxon>Timema</taxon>
    </lineage>
</organism>
<evidence type="ECO:0000313" key="2">
    <source>
        <dbReference type="EMBL" id="CAD7398528.1"/>
    </source>
</evidence>
<evidence type="ECO:0000256" key="1">
    <source>
        <dbReference type="SAM" id="MobiDB-lite"/>
    </source>
</evidence>
<feature type="region of interest" description="Disordered" evidence="1">
    <location>
        <begin position="1"/>
        <end position="62"/>
    </location>
</feature>
<dbReference type="AlphaFoldDB" id="A0A7R9GV12"/>
<proteinExistence type="predicted"/>
<reference evidence="2" key="1">
    <citation type="submission" date="2020-11" db="EMBL/GenBank/DDBJ databases">
        <authorList>
            <person name="Tran Van P."/>
        </authorList>
    </citation>
    <scope>NUCLEOTIDE SEQUENCE</scope>
</reference>